<dbReference type="GO" id="GO:0016020">
    <property type="term" value="C:membrane"/>
    <property type="evidence" value="ECO:0007669"/>
    <property type="project" value="UniProtKB-SubCell"/>
</dbReference>
<reference evidence="13" key="2">
    <citation type="submission" date="2025-09" db="UniProtKB">
        <authorList>
            <consortium name="Ensembl"/>
        </authorList>
    </citation>
    <scope>IDENTIFICATION</scope>
</reference>
<feature type="signal peptide" evidence="10">
    <location>
        <begin position="1"/>
        <end position="23"/>
    </location>
</feature>
<proteinExistence type="inferred from homology"/>
<dbReference type="PANTHER" id="PTHR31626:SF3">
    <property type="entry name" value="PROTEIN FAM171A2"/>
    <property type="match status" value="1"/>
</dbReference>
<keyword evidence="6 9" id="KW-0472">Membrane</keyword>
<dbReference type="Ensembl" id="ENSSGRT00000102633.1">
    <property type="protein sequence ID" value="ENSSGRP00000096463.1"/>
    <property type="gene ID" value="ENSSGRG00000048190.1"/>
</dbReference>
<feature type="compositionally biased region" description="Basic and acidic residues" evidence="8">
    <location>
        <begin position="673"/>
        <end position="691"/>
    </location>
</feature>
<evidence type="ECO:0000259" key="11">
    <source>
        <dbReference type="Pfam" id="PF10577"/>
    </source>
</evidence>
<evidence type="ECO:0000256" key="2">
    <source>
        <dbReference type="ARBA" id="ARBA00006818"/>
    </source>
</evidence>
<evidence type="ECO:0000256" key="3">
    <source>
        <dbReference type="ARBA" id="ARBA00022692"/>
    </source>
</evidence>
<keyword evidence="5 9" id="KW-1133">Transmembrane helix</keyword>
<protein>
    <submittedName>
        <fullName evidence="13">Family with sequence similarity 171 member A2</fullName>
    </submittedName>
</protein>
<feature type="chain" id="PRO_5025454589" evidence="10">
    <location>
        <begin position="24"/>
        <end position="813"/>
    </location>
</feature>
<dbReference type="AlphaFoldDB" id="A0A672S4M6"/>
<dbReference type="InterPro" id="IPR049175">
    <property type="entry name" value="FAM171_C"/>
</dbReference>
<dbReference type="Pfam" id="PF20771">
    <property type="entry name" value="FAM171A1-2-B_C"/>
    <property type="match status" value="1"/>
</dbReference>
<name>A0A672S4M6_SINGR</name>
<dbReference type="InParanoid" id="A0A672S4M6"/>
<sequence>MPSFFVSRFLFFIFFSVFKGTAGKSIPEREALGEVQVFDSGDLSPLVNAAIAVRGNQTLLAQSKAGSDGVQVVSFLYRTGTWVIITASQRDYLTSSVPWHASRLPLYASVSLYLMAQKPGTLILYDDVIQVFHGSPSGRSQPWLQVPRRSLQFNSSYTELTAVLTTAREQNEINSFPYPLALEPNNTGENGWTDLTTIAAVSAQLFDREGRAVEVSEPVHISVPLPSDTHMRSATSIPVWMYDTKTGLWVRNGTGFITREGSQFTWVFTASQLGYWIAAFRSSAGLSHPGLRDITAYHTFFLLSILGSLALLVLVLLCVLLYYCRRRCLKPRRQQKQVQAPSALNGSKRDQGTSMSHLNLICGGHVESAASNGNLDANKSEGSPSHAFKSARDEFTRHIPAHKLRNLLHDEYGRNYSPDDKDHDYRRRHVVNDNRGYTSDPPSPPTVDKPPEYSQVLQGPDHLARPTSLNTQPGQIIFCSSLDQMKENMYRSMVPTLVIPAHYMRLSSEFGATDQGKDGSNQADRDGQSLQGTSSGIQGQNHQGQTPGSGHTEAQQGDSPAGSDESVWPPGGPPAPVHFPVLFNDSTISQMNGELQALTEKKLLELGVKQHPRAWFISLDGRANAHVRHSYIDVGADLSHSGTHSGNHSAQSTLSAPAESSKDRNIDTSLQDTQHERKSASSRKNKEEHNGSGRKGHGGSSSSSTSGGKHYSKQTYHDPLDLSGGVSRMGASSPLENPLTPLLDDGPEEPRWSSMPRRGRSRGNSSRSSNSETQRDSVTSPEDDNDLDDKDENKKSPWQRIEERPLMVFHAKK</sequence>
<evidence type="ECO:0000313" key="13">
    <source>
        <dbReference type="Ensembl" id="ENSSGRP00000096463.1"/>
    </source>
</evidence>
<feature type="region of interest" description="Disordered" evidence="8">
    <location>
        <begin position="641"/>
        <end position="813"/>
    </location>
</feature>
<evidence type="ECO:0000256" key="4">
    <source>
        <dbReference type="ARBA" id="ARBA00022729"/>
    </source>
</evidence>
<comment type="subcellular location">
    <subcellularLocation>
        <location evidence="1">Membrane</location>
        <topology evidence="1">Single-pass type I membrane protein</topology>
    </subcellularLocation>
</comment>
<evidence type="ECO:0000256" key="8">
    <source>
        <dbReference type="SAM" id="MobiDB-lite"/>
    </source>
</evidence>
<keyword evidence="7" id="KW-0325">Glycoprotein</keyword>
<feature type="compositionally biased region" description="Polar residues" evidence="8">
    <location>
        <begin position="641"/>
        <end position="655"/>
    </location>
</feature>
<dbReference type="PANTHER" id="PTHR31626">
    <property type="entry name" value="SUSHI DOMAIN-CONTAINING PROTEIN"/>
    <property type="match status" value="1"/>
</dbReference>
<feature type="compositionally biased region" description="Acidic residues" evidence="8">
    <location>
        <begin position="781"/>
        <end position="790"/>
    </location>
</feature>
<feature type="compositionally biased region" description="Polar residues" evidence="8">
    <location>
        <begin position="518"/>
        <end position="558"/>
    </location>
</feature>
<evidence type="ECO:0000313" key="14">
    <source>
        <dbReference type="Proteomes" id="UP000472262"/>
    </source>
</evidence>
<dbReference type="FunCoup" id="A0A672S4M6">
    <property type="interactions" value="894"/>
</dbReference>
<dbReference type="Proteomes" id="UP000472262">
    <property type="component" value="Unassembled WGS sequence"/>
</dbReference>
<keyword evidence="14" id="KW-1185">Reference proteome</keyword>
<feature type="compositionally biased region" description="Basic and acidic residues" evidence="8">
    <location>
        <begin position="791"/>
        <end position="805"/>
    </location>
</feature>
<feature type="region of interest" description="Disordered" evidence="8">
    <location>
        <begin position="431"/>
        <end position="469"/>
    </location>
</feature>
<dbReference type="InterPro" id="IPR048530">
    <property type="entry name" value="FAM171_N"/>
</dbReference>
<feature type="region of interest" description="Disordered" evidence="8">
    <location>
        <begin position="511"/>
        <end position="578"/>
    </location>
</feature>
<dbReference type="OMA" id="KDDRWGT"/>
<evidence type="ECO:0000256" key="9">
    <source>
        <dbReference type="SAM" id="Phobius"/>
    </source>
</evidence>
<evidence type="ECO:0000256" key="10">
    <source>
        <dbReference type="SAM" id="SignalP"/>
    </source>
</evidence>
<reference evidence="13" key="1">
    <citation type="submission" date="2025-08" db="UniProtKB">
        <authorList>
            <consortium name="Ensembl"/>
        </authorList>
    </citation>
    <scope>IDENTIFICATION</scope>
</reference>
<dbReference type="InterPro" id="IPR018890">
    <property type="entry name" value="FAM171"/>
</dbReference>
<keyword evidence="4 10" id="KW-0732">Signal</keyword>
<dbReference type="Pfam" id="PF10577">
    <property type="entry name" value="FAM171A1-2-B_N"/>
    <property type="match status" value="1"/>
</dbReference>
<feature type="domain" description="FAM171 C-terminal" evidence="12">
    <location>
        <begin position="405"/>
        <end position="810"/>
    </location>
</feature>
<evidence type="ECO:0000256" key="7">
    <source>
        <dbReference type="ARBA" id="ARBA00023180"/>
    </source>
</evidence>
<feature type="domain" description="FAM171 N-terminal" evidence="11">
    <location>
        <begin position="35"/>
        <end position="282"/>
    </location>
</feature>
<keyword evidence="3 9" id="KW-0812">Transmembrane</keyword>
<organism evidence="13 14">
    <name type="scientific">Sinocyclocheilus grahami</name>
    <name type="common">Dianchi golden-line fish</name>
    <name type="synonym">Barbus grahami</name>
    <dbReference type="NCBI Taxonomy" id="75366"/>
    <lineage>
        <taxon>Eukaryota</taxon>
        <taxon>Metazoa</taxon>
        <taxon>Chordata</taxon>
        <taxon>Craniata</taxon>
        <taxon>Vertebrata</taxon>
        <taxon>Euteleostomi</taxon>
        <taxon>Actinopterygii</taxon>
        <taxon>Neopterygii</taxon>
        <taxon>Teleostei</taxon>
        <taxon>Ostariophysi</taxon>
        <taxon>Cypriniformes</taxon>
        <taxon>Cyprinidae</taxon>
        <taxon>Cyprininae</taxon>
        <taxon>Sinocyclocheilus</taxon>
    </lineage>
</organism>
<feature type="compositionally biased region" description="Low complexity" evidence="8">
    <location>
        <begin position="752"/>
        <end position="771"/>
    </location>
</feature>
<accession>A0A672S4M6</accession>
<evidence type="ECO:0000256" key="5">
    <source>
        <dbReference type="ARBA" id="ARBA00022989"/>
    </source>
</evidence>
<feature type="transmembrane region" description="Helical" evidence="9">
    <location>
        <begin position="300"/>
        <end position="324"/>
    </location>
</feature>
<gene>
    <name evidence="13" type="primary">LOC107599706</name>
</gene>
<evidence type="ECO:0000256" key="6">
    <source>
        <dbReference type="ARBA" id="ARBA00023136"/>
    </source>
</evidence>
<evidence type="ECO:0000256" key="1">
    <source>
        <dbReference type="ARBA" id="ARBA00004479"/>
    </source>
</evidence>
<comment type="similarity">
    <text evidence="2">Belongs to the FAM171 family.</text>
</comment>
<evidence type="ECO:0000259" key="12">
    <source>
        <dbReference type="Pfam" id="PF20771"/>
    </source>
</evidence>